<evidence type="ECO:0000313" key="2">
    <source>
        <dbReference type="WBParaSite" id="RSKR_0001138200.1"/>
    </source>
</evidence>
<name>A0AC35UGJ8_9BILA</name>
<dbReference type="WBParaSite" id="RSKR_0001138200.1">
    <property type="protein sequence ID" value="RSKR_0001138200.1"/>
    <property type="gene ID" value="RSKR_0001138200"/>
</dbReference>
<proteinExistence type="predicted"/>
<reference evidence="2" key="1">
    <citation type="submission" date="2016-11" db="UniProtKB">
        <authorList>
            <consortium name="WormBaseParasite"/>
        </authorList>
    </citation>
    <scope>IDENTIFICATION</scope>
    <source>
        <strain evidence="2">KR3021</strain>
    </source>
</reference>
<evidence type="ECO:0000313" key="1">
    <source>
        <dbReference type="Proteomes" id="UP000095286"/>
    </source>
</evidence>
<sequence>MYDNIVVLLLISCGLFAYIILTLLRSYLKRHENPPKRDLSRNVCVTYLAVMGSGGHTAELICALRSIKSKYYKMRYYVIAETDKLSENKVIELEKELFGYGKYQIYKTPRSREVGQSFISSIWTTLKAFAFAFKIIFETCPQIIFTNGPGTSFPIAFTGFFFDFICYNDCRIFYMESFARVKSLSLTGKILYYSRITDVFIVQWKELVSNYPKTEYMPFYFASSKQLQEDGQNLEREIKSNIYKSKFNGMRSNIDNDHKTF</sequence>
<accession>A0AC35UGJ8</accession>
<dbReference type="Proteomes" id="UP000095286">
    <property type="component" value="Unplaced"/>
</dbReference>
<organism evidence="1 2">
    <name type="scientific">Rhabditophanes sp. KR3021</name>
    <dbReference type="NCBI Taxonomy" id="114890"/>
    <lineage>
        <taxon>Eukaryota</taxon>
        <taxon>Metazoa</taxon>
        <taxon>Ecdysozoa</taxon>
        <taxon>Nematoda</taxon>
        <taxon>Chromadorea</taxon>
        <taxon>Rhabditida</taxon>
        <taxon>Tylenchina</taxon>
        <taxon>Panagrolaimomorpha</taxon>
        <taxon>Strongyloidoidea</taxon>
        <taxon>Alloionematidae</taxon>
        <taxon>Rhabditophanes</taxon>
    </lineage>
</organism>
<protein>
    <submittedName>
        <fullName evidence="2">Asparagine-linked glycosylation protein 14</fullName>
    </submittedName>
</protein>